<dbReference type="GO" id="GO:0016787">
    <property type="term" value="F:hydrolase activity"/>
    <property type="evidence" value="ECO:0007669"/>
    <property type="project" value="UniProtKB-KW"/>
</dbReference>
<feature type="region of interest" description="Disordered" evidence="2">
    <location>
        <begin position="202"/>
        <end position="221"/>
    </location>
</feature>
<dbReference type="SUPFAM" id="SSF56601">
    <property type="entry name" value="beta-lactamase/transpeptidase-like"/>
    <property type="match status" value="1"/>
</dbReference>
<sequence>MTAGGYGKIVGTRESWRDVVAGDNRISRAAIAVGRIGGDLWTDGDDLLFPACSVSKHVAAFGTLRLVADAVLGLDDDINEHLRGWRLPGEGTVTVRQLLSHTAGLTEYWLPGYAAGSPVPSLDQILRGEPPANTPAVRRELTPGAVFRYSGGHYAVLEKLLEDVTGTPFDELMDQLVLAPAGMVDSSFDQGFPHAHRRRAARGHRDGVPVPGGWHTQPERAGAGLWSTPADLVRLELEIARAVAGESPLLPRDLAGQMVTAQVPGGFGLGVELGAGFYGHTGQNTGFSCFSFMWPAASTAAVVMTDAEDCRDTLLALIALGTAEWT</sequence>
<name>A0A1I2FYI7_9ACTN</name>
<organism evidence="4 5">
    <name type="scientific">Actinoplanes philippinensis</name>
    <dbReference type="NCBI Taxonomy" id="35752"/>
    <lineage>
        <taxon>Bacteria</taxon>
        <taxon>Bacillati</taxon>
        <taxon>Actinomycetota</taxon>
        <taxon>Actinomycetes</taxon>
        <taxon>Micromonosporales</taxon>
        <taxon>Micromonosporaceae</taxon>
        <taxon>Actinoplanes</taxon>
    </lineage>
</organism>
<dbReference type="Proteomes" id="UP000199645">
    <property type="component" value="Unassembled WGS sequence"/>
</dbReference>
<dbReference type="PANTHER" id="PTHR43283">
    <property type="entry name" value="BETA-LACTAMASE-RELATED"/>
    <property type="match status" value="1"/>
</dbReference>
<dbReference type="Pfam" id="PF00144">
    <property type="entry name" value="Beta-lactamase"/>
    <property type="match status" value="1"/>
</dbReference>
<reference evidence="4 5" key="1">
    <citation type="submission" date="2016-10" db="EMBL/GenBank/DDBJ databases">
        <authorList>
            <person name="de Groot N.N."/>
        </authorList>
    </citation>
    <scope>NUCLEOTIDE SEQUENCE [LARGE SCALE GENOMIC DNA]</scope>
    <source>
        <strain evidence="4 5">DSM 43019</strain>
    </source>
</reference>
<evidence type="ECO:0000259" key="3">
    <source>
        <dbReference type="Pfam" id="PF00144"/>
    </source>
</evidence>
<evidence type="ECO:0000256" key="1">
    <source>
        <dbReference type="ARBA" id="ARBA00022801"/>
    </source>
</evidence>
<dbReference type="InterPro" id="IPR012338">
    <property type="entry name" value="Beta-lactam/transpept-like"/>
</dbReference>
<keyword evidence="1" id="KW-0378">Hydrolase</keyword>
<dbReference type="STRING" id="35752.SAMN05421541_1067"/>
<evidence type="ECO:0000256" key="2">
    <source>
        <dbReference type="SAM" id="MobiDB-lite"/>
    </source>
</evidence>
<feature type="domain" description="Beta-lactamase-related" evidence="3">
    <location>
        <begin position="43"/>
        <end position="307"/>
    </location>
</feature>
<dbReference type="InterPro" id="IPR001466">
    <property type="entry name" value="Beta-lactam-related"/>
</dbReference>
<accession>A0A1I2FYI7</accession>
<evidence type="ECO:0000313" key="5">
    <source>
        <dbReference type="Proteomes" id="UP000199645"/>
    </source>
</evidence>
<dbReference type="InterPro" id="IPR050789">
    <property type="entry name" value="Diverse_Enzym_Activities"/>
</dbReference>
<dbReference type="Gene3D" id="3.40.710.10">
    <property type="entry name" value="DD-peptidase/beta-lactamase superfamily"/>
    <property type="match status" value="1"/>
</dbReference>
<dbReference type="AlphaFoldDB" id="A0A1I2FYI7"/>
<keyword evidence="5" id="KW-1185">Reference proteome</keyword>
<evidence type="ECO:0000313" key="4">
    <source>
        <dbReference type="EMBL" id="SFF09770.1"/>
    </source>
</evidence>
<dbReference type="EMBL" id="FONV01000006">
    <property type="protein sequence ID" value="SFF09770.1"/>
    <property type="molecule type" value="Genomic_DNA"/>
</dbReference>
<proteinExistence type="predicted"/>
<protein>
    <submittedName>
        <fullName evidence="4">CubicO group peptidase, beta-lactamase class C family</fullName>
    </submittedName>
</protein>
<dbReference type="PANTHER" id="PTHR43283:SF11">
    <property type="entry name" value="BETA-LACTAMASE-RELATED DOMAIN-CONTAINING PROTEIN"/>
    <property type="match status" value="1"/>
</dbReference>
<gene>
    <name evidence="4" type="ORF">SAMN05421541_1067</name>
</gene>